<evidence type="ECO:0000256" key="7">
    <source>
        <dbReference type="ARBA" id="ARBA00023034"/>
    </source>
</evidence>
<keyword evidence="5" id="KW-0732">Signal</keyword>
<comment type="similarity">
    <text evidence="3 9">Belongs to the nonaspanin (TM9SF) (TC 9.A.2) family.</text>
</comment>
<keyword evidence="11" id="KW-1185">Reference proteome</keyword>
<dbReference type="GO" id="GO:0072657">
    <property type="term" value="P:protein localization to membrane"/>
    <property type="evidence" value="ECO:0007669"/>
    <property type="project" value="TreeGrafter"/>
</dbReference>
<dbReference type="AlphaFoldDB" id="A0A6A5V4L0"/>
<evidence type="ECO:0000256" key="4">
    <source>
        <dbReference type="ARBA" id="ARBA00022692"/>
    </source>
</evidence>
<protein>
    <recommendedName>
        <fullName evidence="9">Transmembrane 9 superfamily member</fullName>
    </recommendedName>
</protein>
<dbReference type="Pfam" id="PF02990">
    <property type="entry name" value="EMP70"/>
    <property type="match status" value="1"/>
</dbReference>
<accession>A0A6A5V4L0</accession>
<evidence type="ECO:0000256" key="8">
    <source>
        <dbReference type="ARBA" id="ARBA00023136"/>
    </source>
</evidence>
<dbReference type="Proteomes" id="UP000800036">
    <property type="component" value="Unassembled WGS sequence"/>
</dbReference>
<dbReference type="OrthoDB" id="1666796at2759"/>
<reference evidence="10" key="1">
    <citation type="journal article" date="2020" name="Stud. Mycol.">
        <title>101 Dothideomycetes genomes: a test case for predicting lifestyles and emergence of pathogens.</title>
        <authorList>
            <person name="Haridas S."/>
            <person name="Albert R."/>
            <person name="Binder M."/>
            <person name="Bloem J."/>
            <person name="Labutti K."/>
            <person name="Salamov A."/>
            <person name="Andreopoulos B."/>
            <person name="Baker S."/>
            <person name="Barry K."/>
            <person name="Bills G."/>
            <person name="Bluhm B."/>
            <person name="Cannon C."/>
            <person name="Castanera R."/>
            <person name="Culley D."/>
            <person name="Daum C."/>
            <person name="Ezra D."/>
            <person name="Gonzalez J."/>
            <person name="Henrissat B."/>
            <person name="Kuo A."/>
            <person name="Liang C."/>
            <person name="Lipzen A."/>
            <person name="Lutzoni F."/>
            <person name="Magnuson J."/>
            <person name="Mondo S."/>
            <person name="Nolan M."/>
            <person name="Ohm R."/>
            <person name="Pangilinan J."/>
            <person name="Park H.-J."/>
            <person name="Ramirez L."/>
            <person name="Alfaro M."/>
            <person name="Sun H."/>
            <person name="Tritt A."/>
            <person name="Yoshinaga Y."/>
            <person name="Zwiers L.-H."/>
            <person name="Turgeon B."/>
            <person name="Goodwin S."/>
            <person name="Spatafora J."/>
            <person name="Crous P."/>
            <person name="Grigoriev I."/>
        </authorList>
    </citation>
    <scope>NUCLEOTIDE SEQUENCE</scope>
    <source>
        <strain evidence="10">CBS 107.79</strain>
    </source>
</reference>
<feature type="transmembrane region" description="Helical" evidence="9">
    <location>
        <begin position="610"/>
        <end position="629"/>
    </location>
</feature>
<evidence type="ECO:0000256" key="2">
    <source>
        <dbReference type="ARBA" id="ARBA00004555"/>
    </source>
</evidence>
<feature type="transmembrane region" description="Helical" evidence="9">
    <location>
        <begin position="539"/>
        <end position="562"/>
    </location>
</feature>
<keyword evidence="8 9" id="KW-0472">Membrane</keyword>
<dbReference type="InterPro" id="IPR004240">
    <property type="entry name" value="EMP70"/>
</dbReference>
<feature type="transmembrane region" description="Helical" evidence="9">
    <location>
        <begin position="568"/>
        <end position="598"/>
    </location>
</feature>
<evidence type="ECO:0000256" key="1">
    <source>
        <dbReference type="ARBA" id="ARBA00004141"/>
    </source>
</evidence>
<proteinExistence type="inferred from homology"/>
<dbReference type="GO" id="GO:0016020">
    <property type="term" value="C:membrane"/>
    <property type="evidence" value="ECO:0007669"/>
    <property type="project" value="UniProtKB-SubCell"/>
</dbReference>
<feature type="transmembrane region" description="Helical" evidence="9">
    <location>
        <begin position="452"/>
        <end position="472"/>
    </location>
</feature>
<evidence type="ECO:0000313" key="11">
    <source>
        <dbReference type="Proteomes" id="UP000800036"/>
    </source>
</evidence>
<keyword evidence="4 9" id="KW-0812">Transmembrane</keyword>
<keyword evidence="7" id="KW-0333">Golgi apparatus</keyword>
<feature type="transmembrane region" description="Helical" evidence="9">
    <location>
        <begin position="289"/>
        <end position="311"/>
    </location>
</feature>
<evidence type="ECO:0000256" key="3">
    <source>
        <dbReference type="ARBA" id="ARBA00005227"/>
    </source>
</evidence>
<dbReference type="PANTHER" id="PTHR10766">
    <property type="entry name" value="TRANSMEMBRANE 9 SUPERFAMILY PROTEIN"/>
    <property type="match status" value="1"/>
</dbReference>
<dbReference type="GO" id="GO:0005794">
    <property type="term" value="C:Golgi apparatus"/>
    <property type="evidence" value="ECO:0007669"/>
    <property type="project" value="UniProtKB-SubCell"/>
</dbReference>
<feature type="transmembrane region" description="Helical" evidence="9">
    <location>
        <begin position="484"/>
        <end position="507"/>
    </location>
</feature>
<feature type="transmembrane region" description="Helical" evidence="9">
    <location>
        <begin position="378"/>
        <end position="405"/>
    </location>
</feature>
<comment type="subcellular location">
    <subcellularLocation>
        <location evidence="2">Golgi apparatus</location>
    </subcellularLocation>
    <subcellularLocation>
        <location evidence="1">Membrane</location>
        <topology evidence="1">Multi-pass membrane protein</topology>
    </subcellularLocation>
</comment>
<dbReference type="PANTHER" id="PTHR10766:SF55">
    <property type="entry name" value="TRANSMEMBRANE 9 SUPERFAMILY MEMBER 4"/>
    <property type="match status" value="1"/>
</dbReference>
<gene>
    <name evidence="10" type="ORF">BU23DRAFT_555752</name>
</gene>
<feature type="transmembrane region" description="Helical" evidence="9">
    <location>
        <begin position="411"/>
        <end position="431"/>
    </location>
</feature>
<name>A0A6A5V4L0_9PLEO</name>
<evidence type="ECO:0000313" key="10">
    <source>
        <dbReference type="EMBL" id="KAF1971570.1"/>
    </source>
</evidence>
<evidence type="ECO:0000256" key="6">
    <source>
        <dbReference type="ARBA" id="ARBA00022989"/>
    </source>
</evidence>
<feature type="transmembrane region" description="Helical" evidence="9">
    <location>
        <begin position="641"/>
        <end position="670"/>
    </location>
</feature>
<organism evidence="10 11">
    <name type="scientific">Bimuria novae-zelandiae CBS 107.79</name>
    <dbReference type="NCBI Taxonomy" id="1447943"/>
    <lineage>
        <taxon>Eukaryota</taxon>
        <taxon>Fungi</taxon>
        <taxon>Dikarya</taxon>
        <taxon>Ascomycota</taxon>
        <taxon>Pezizomycotina</taxon>
        <taxon>Dothideomycetes</taxon>
        <taxon>Pleosporomycetidae</taxon>
        <taxon>Pleosporales</taxon>
        <taxon>Massarineae</taxon>
        <taxon>Didymosphaeriaceae</taxon>
        <taxon>Bimuria</taxon>
    </lineage>
</organism>
<evidence type="ECO:0000256" key="5">
    <source>
        <dbReference type="ARBA" id="ARBA00022729"/>
    </source>
</evidence>
<keyword evidence="6 9" id="KW-1133">Transmembrane helix</keyword>
<evidence type="ECO:0000256" key="9">
    <source>
        <dbReference type="RuleBase" id="RU363079"/>
    </source>
</evidence>
<dbReference type="EMBL" id="ML976692">
    <property type="protein sequence ID" value="KAF1971570.1"/>
    <property type="molecule type" value="Genomic_DNA"/>
</dbReference>
<sequence length="680" mass="75090">MRAVARNGAIVCALFAVSDAFYIPGVTYKSYKDGETIPLLVNKVYSGESELQYAYTELPFACPPTGRVKAGRFASGASISLNLGEVLRGDRITVSDYELRMGRDEEARFLCEKEVDAAGIQRTRLMIQNEYRAEWIVDNLPGATSFMSTDKTRKYYAAGFKIGEVVKQDDGSPEFAIHNHVTLVIRYNSAPGRDGEKGKKVIVGFEVFPKSISAEGRTKDGLPSDMQGTHDPMILAVPSNSTDVRDAPGASIKIPFTYSVYFREDEKLEWKNRWDMYFVASGDSSNVHWLAILNSLVIAGLLTAVVAVILARTIRGELKDDAIKLKPTRQTPTQKTHGLLGSIDDIEAEADLSDDDEELTGWKLVHGDVFRAPASASLLSAVVGSGIQLLFATIGILMLSAVGVLNPSFRGGYASVGIALWLFAGVFAGYFSSRLYATFGLPDWQRNVFRTASLVPGLLFATMFILNLFVWIQASSNALPFTTLLALVALWLFIQLPLVYVGGWYGYTRAGAWSQPIKANAIPRQVPPQSWYTGSVRGVVLAGAVPFMVVFIELVFVFKSLWLDKSGYYYVFGFLSVVGTVLGLTVVEITVVAVYLQLCAENYHWWWQSFLVGASSALWIFAYLVYYFFTKLHITGFVSSMLFFAYGALACSLYALLVGTIGFWSAWLFVRRIYAAVKVD</sequence>